<dbReference type="GO" id="GO:0016740">
    <property type="term" value="F:transferase activity"/>
    <property type="evidence" value="ECO:0007669"/>
    <property type="project" value="UniProtKB-KW"/>
</dbReference>
<dbReference type="SUPFAM" id="SSF161084">
    <property type="entry name" value="MAPEG domain-like"/>
    <property type="match status" value="1"/>
</dbReference>
<dbReference type="Pfam" id="PF01124">
    <property type="entry name" value="MAPEG"/>
    <property type="match status" value="1"/>
</dbReference>
<evidence type="ECO:0000256" key="2">
    <source>
        <dbReference type="ARBA" id="ARBA00022692"/>
    </source>
</evidence>
<dbReference type="Gene3D" id="1.20.120.550">
    <property type="entry name" value="Membrane associated eicosanoid/glutathione metabolism-like domain"/>
    <property type="match status" value="1"/>
</dbReference>
<keyword evidence="3 5" id="KW-1133">Transmembrane helix</keyword>
<dbReference type="AlphaFoldDB" id="A0A5M6ZN44"/>
<evidence type="ECO:0000256" key="3">
    <source>
        <dbReference type="ARBA" id="ARBA00022989"/>
    </source>
</evidence>
<dbReference type="EMBL" id="VWOJ01000002">
    <property type="protein sequence ID" value="KAA5803711.1"/>
    <property type="molecule type" value="Genomic_DNA"/>
</dbReference>
<evidence type="ECO:0000256" key="5">
    <source>
        <dbReference type="SAM" id="Phobius"/>
    </source>
</evidence>
<dbReference type="Proteomes" id="UP000325122">
    <property type="component" value="Unassembled WGS sequence"/>
</dbReference>
<protein>
    <submittedName>
        <fullName evidence="6">Glutathione S-transferase</fullName>
    </submittedName>
</protein>
<evidence type="ECO:0000256" key="4">
    <source>
        <dbReference type="ARBA" id="ARBA00023136"/>
    </source>
</evidence>
<feature type="transmembrane region" description="Helical" evidence="5">
    <location>
        <begin position="12"/>
        <end position="30"/>
    </location>
</feature>
<evidence type="ECO:0000313" key="7">
    <source>
        <dbReference type="Proteomes" id="UP000325122"/>
    </source>
</evidence>
<dbReference type="PANTHER" id="PTHR35814">
    <property type="match status" value="1"/>
</dbReference>
<accession>A0A5M6ZN44</accession>
<keyword evidence="7" id="KW-1185">Reference proteome</keyword>
<reference evidence="6 7" key="1">
    <citation type="submission" date="2019-09" db="EMBL/GenBank/DDBJ databases">
        <authorList>
            <person name="Kevbrin V."/>
            <person name="Grouzdev D.S."/>
        </authorList>
    </citation>
    <scope>NUCLEOTIDE SEQUENCE [LARGE SCALE GENOMIC DNA]</scope>
    <source>
        <strain evidence="6 7">G-192</strain>
    </source>
</reference>
<dbReference type="PANTHER" id="PTHR35814:SF1">
    <property type="entry name" value="GLUTATHIONE S-TRANSFERASE-RELATED"/>
    <property type="match status" value="1"/>
</dbReference>
<comment type="subcellular location">
    <subcellularLocation>
        <location evidence="1">Membrane</location>
    </subcellularLocation>
</comment>
<name>A0A5M6ZN44_9PROT</name>
<feature type="transmembrane region" description="Helical" evidence="5">
    <location>
        <begin position="110"/>
        <end position="132"/>
    </location>
</feature>
<organism evidence="6 7">
    <name type="scientific">Alkalicaulis satelles</name>
    <dbReference type="NCBI Taxonomy" id="2609175"/>
    <lineage>
        <taxon>Bacteria</taxon>
        <taxon>Pseudomonadati</taxon>
        <taxon>Pseudomonadota</taxon>
        <taxon>Alphaproteobacteria</taxon>
        <taxon>Maricaulales</taxon>
        <taxon>Maricaulaceae</taxon>
        <taxon>Alkalicaulis</taxon>
    </lineage>
</organism>
<comment type="caution">
    <text evidence="6">The sequence shown here is derived from an EMBL/GenBank/DDBJ whole genome shotgun (WGS) entry which is preliminary data.</text>
</comment>
<evidence type="ECO:0000256" key="1">
    <source>
        <dbReference type="ARBA" id="ARBA00004370"/>
    </source>
</evidence>
<keyword evidence="4 5" id="KW-0472">Membrane</keyword>
<evidence type="ECO:0000313" key="6">
    <source>
        <dbReference type="EMBL" id="KAA5803711.1"/>
    </source>
</evidence>
<dbReference type="InterPro" id="IPR023352">
    <property type="entry name" value="MAPEG-like_dom_sf"/>
</dbReference>
<keyword evidence="6" id="KW-0808">Transferase</keyword>
<sequence length="133" mass="13461">MTDMTAMTAAGLYVGLNILILLVLGVLVMVQRNKSGVGIGHGGNETLSRASRAHANGAEWTPAALVGLVAAAALGAPVIAIHVLGVMLTAGRILHGWGLSQNAGRSVGRILGTLLTLIVYLLLGAGLAIHALI</sequence>
<keyword evidence="2 5" id="KW-0812">Transmembrane</keyword>
<proteinExistence type="predicted"/>
<gene>
    <name evidence="6" type="ORF">F1654_07875</name>
</gene>
<feature type="transmembrane region" description="Helical" evidence="5">
    <location>
        <begin position="64"/>
        <end position="89"/>
    </location>
</feature>
<dbReference type="RefSeq" id="WP_150022979.1">
    <property type="nucleotide sequence ID" value="NZ_VWOJ01000002.1"/>
</dbReference>
<dbReference type="GO" id="GO:0016020">
    <property type="term" value="C:membrane"/>
    <property type="evidence" value="ECO:0007669"/>
    <property type="project" value="UniProtKB-SubCell"/>
</dbReference>
<dbReference type="InterPro" id="IPR001129">
    <property type="entry name" value="Membr-assoc_MAPEG"/>
</dbReference>